<dbReference type="InterPro" id="IPR000182">
    <property type="entry name" value="GNAT_dom"/>
</dbReference>
<evidence type="ECO:0000259" key="4">
    <source>
        <dbReference type="PROSITE" id="PS51186"/>
    </source>
</evidence>
<sequence length="546" mass="62473">MSKIEKLDDFHLTIAEIKKKDYSQLKALMDRVYANLGGAWSKTTIHTLIDAFPEGQIALFDHDQLIGIVLSMRVDYAKFSNPHTYDDLIGQKEIIKDNPEGDAIYGLDALIDPEYRGYRLGRRLYDARKELCRQLNFRAILAGGRIPKYHDHQDLTPGEYIDAVESREIHDPALSFQLSNGFIVKRILTAYLPDDKQSKGFATLLEWANIYYEPKDYKPNTRKSEVRIGGIQWQMREVESPEELLQQVEFFVDIMADYNSDFACLPEFFNAPLMGLCESTDQNVAIRFLAGYTEWFRNEISHLAVSYNVNVISGSMPLLDENDTLYNVSYLCRRDGTVEEQRKIHITPHERSAWVIEGGDEVKVFDTDAGRIGILVCYDIEFPELARLMALDDMDILFVPFWTDTQNGYLRVRHCAQARAIENECYVMICGSVGNLPQVESLDIQYAQSSIFSPSDFAFPHDAIMAETTPNTEMVFFSDLNLDKLTYVRNEGSVHNLIDRRDDLFSLKWKRKSKVSASKLSDDERHENSGSVLLGDALQGRAKKSH</sequence>
<feature type="region of interest" description="Disordered" evidence="2">
    <location>
        <begin position="514"/>
        <end position="546"/>
    </location>
</feature>
<dbReference type="Pfam" id="PF00795">
    <property type="entry name" value="CN_hydrolase"/>
    <property type="match status" value="1"/>
</dbReference>
<gene>
    <name evidence="5" type="ORF">AAIR29_11130</name>
</gene>
<dbReference type="SUPFAM" id="SSF56317">
    <property type="entry name" value="Carbon-nitrogen hydrolase"/>
    <property type="match status" value="1"/>
</dbReference>
<feature type="domain" description="N-acetyltransferase" evidence="4">
    <location>
        <begin position="12"/>
        <end position="211"/>
    </location>
</feature>
<protein>
    <submittedName>
        <fullName evidence="5">Bifunctional GNAT family N-acetyltransferase/carbon-nitrogen hydrolase family protein</fullName>
    </submittedName>
</protein>
<evidence type="ECO:0000256" key="1">
    <source>
        <dbReference type="ARBA" id="ARBA00010613"/>
    </source>
</evidence>
<name>A0ABU9X9U4_9GAMM</name>
<evidence type="ECO:0000313" key="5">
    <source>
        <dbReference type="EMBL" id="MEN2752184.1"/>
    </source>
</evidence>
<dbReference type="Proteomes" id="UP001461960">
    <property type="component" value="Unassembled WGS sequence"/>
</dbReference>
<comment type="caution">
    <text evidence="5">The sequence shown here is derived from an EMBL/GenBank/DDBJ whole genome shotgun (WGS) entry which is preliminary data.</text>
</comment>
<dbReference type="CDD" id="cd07574">
    <property type="entry name" value="nitrilase_Rim1_like"/>
    <property type="match status" value="1"/>
</dbReference>
<proteinExistence type="inferred from homology"/>
<dbReference type="RefSeq" id="WP_299218066.1">
    <property type="nucleotide sequence ID" value="NZ_JBDGHN010000005.1"/>
</dbReference>
<dbReference type="PANTHER" id="PTHR23088:SF50">
    <property type="entry name" value="HYDROLASE YHCX"/>
    <property type="match status" value="1"/>
</dbReference>
<evidence type="ECO:0000256" key="2">
    <source>
        <dbReference type="SAM" id="MobiDB-lite"/>
    </source>
</evidence>
<dbReference type="InterPro" id="IPR016181">
    <property type="entry name" value="Acyl_CoA_acyltransferase"/>
</dbReference>
<feature type="domain" description="CN hydrolase" evidence="3">
    <location>
        <begin position="226"/>
        <end position="482"/>
    </location>
</feature>
<dbReference type="PANTHER" id="PTHR23088">
    <property type="entry name" value="NITRILASE-RELATED"/>
    <property type="match status" value="1"/>
</dbReference>
<dbReference type="PROSITE" id="PS50263">
    <property type="entry name" value="CN_HYDROLASE"/>
    <property type="match status" value="1"/>
</dbReference>
<dbReference type="PROSITE" id="PS01227">
    <property type="entry name" value="UPF0012"/>
    <property type="match status" value="1"/>
</dbReference>
<keyword evidence="5" id="KW-0378">Hydrolase</keyword>
<reference evidence="5 6" key="1">
    <citation type="submission" date="2024-05" db="EMBL/GenBank/DDBJ databases">
        <authorList>
            <person name="Kim H.-Y."/>
            <person name="Kim E."/>
            <person name="Cai Y."/>
            <person name="Yang S.-M."/>
            <person name="Lee W."/>
        </authorList>
    </citation>
    <scope>NUCLEOTIDE SEQUENCE [LARGE SCALE GENOMIC DNA]</scope>
    <source>
        <strain evidence="5 6">FBL11</strain>
    </source>
</reference>
<keyword evidence="6" id="KW-1185">Reference proteome</keyword>
<dbReference type="InterPro" id="IPR036526">
    <property type="entry name" value="C-N_Hydrolase_sf"/>
</dbReference>
<dbReference type="PROSITE" id="PS51186">
    <property type="entry name" value="GNAT"/>
    <property type="match status" value="1"/>
</dbReference>
<dbReference type="InterPro" id="IPR003010">
    <property type="entry name" value="C-N_Hydrolase"/>
</dbReference>
<comment type="similarity">
    <text evidence="1">Belongs to the carbon-nitrogen hydrolase superfamily. NIT1/NIT2 family.</text>
</comment>
<dbReference type="Gene3D" id="3.60.110.10">
    <property type="entry name" value="Carbon-nitrogen hydrolase"/>
    <property type="match status" value="1"/>
</dbReference>
<dbReference type="InterPro" id="IPR001110">
    <property type="entry name" value="UPF0012_CS"/>
</dbReference>
<dbReference type="CDD" id="cd04301">
    <property type="entry name" value="NAT_SF"/>
    <property type="match status" value="1"/>
</dbReference>
<organism evidence="5 6">
    <name type="scientific">Psychrobacter saeujeotis</name>
    <dbReference type="NCBI Taxonomy" id="3143436"/>
    <lineage>
        <taxon>Bacteria</taxon>
        <taxon>Pseudomonadati</taxon>
        <taxon>Pseudomonadota</taxon>
        <taxon>Gammaproteobacteria</taxon>
        <taxon>Moraxellales</taxon>
        <taxon>Moraxellaceae</taxon>
        <taxon>Psychrobacter</taxon>
    </lineage>
</organism>
<dbReference type="SUPFAM" id="SSF55729">
    <property type="entry name" value="Acyl-CoA N-acyltransferases (Nat)"/>
    <property type="match status" value="1"/>
</dbReference>
<evidence type="ECO:0000313" key="6">
    <source>
        <dbReference type="Proteomes" id="UP001461960"/>
    </source>
</evidence>
<dbReference type="EMBL" id="JBDGHN010000005">
    <property type="protein sequence ID" value="MEN2752184.1"/>
    <property type="molecule type" value="Genomic_DNA"/>
</dbReference>
<dbReference type="Gene3D" id="3.40.630.30">
    <property type="match status" value="1"/>
</dbReference>
<accession>A0ABU9X9U4</accession>
<evidence type="ECO:0000259" key="3">
    <source>
        <dbReference type="PROSITE" id="PS50263"/>
    </source>
</evidence>
<dbReference type="GO" id="GO:0016787">
    <property type="term" value="F:hydrolase activity"/>
    <property type="evidence" value="ECO:0007669"/>
    <property type="project" value="UniProtKB-KW"/>
</dbReference>